<reference evidence="22 23" key="2">
    <citation type="submission" date="2019-04" db="EMBL/GenBank/DDBJ databases">
        <title>The genome sequence of big-headed turtle.</title>
        <authorList>
            <person name="Gong S."/>
        </authorList>
    </citation>
    <scope>NUCLEOTIDE SEQUENCE [LARGE SCALE GENOMIC DNA]</scope>
    <source>
        <strain evidence="22">DO16091913</strain>
        <tissue evidence="22">Muscle</tissue>
    </source>
</reference>
<evidence type="ECO:0000256" key="1">
    <source>
        <dbReference type="ARBA" id="ARBA00001974"/>
    </source>
</evidence>
<name>A0A4D9DKF4_9SAUR</name>
<proteinExistence type="inferred from homology"/>
<comment type="catalytic activity">
    <reaction evidence="15">
        <text>(2S)-pristanoyl-CoA + O2 = (2E)-pristenoyl-CoA + H2O2</text>
        <dbReference type="Rhea" id="RHEA:40459"/>
        <dbReference type="ChEBI" id="CHEBI:15379"/>
        <dbReference type="ChEBI" id="CHEBI:16240"/>
        <dbReference type="ChEBI" id="CHEBI:77099"/>
        <dbReference type="ChEBI" id="CHEBI:77293"/>
    </reaction>
    <physiologicalReaction direction="left-to-right" evidence="15">
        <dbReference type="Rhea" id="RHEA:40460"/>
    </physiologicalReaction>
</comment>
<dbReference type="Gene3D" id="1.20.140.10">
    <property type="entry name" value="Butyryl-CoA Dehydrogenase, subunit A, domain 3"/>
    <property type="match status" value="2"/>
</dbReference>
<accession>A0A4D9DKF4</accession>
<dbReference type="GO" id="GO:0055088">
    <property type="term" value="P:lipid homeostasis"/>
    <property type="evidence" value="ECO:0007669"/>
    <property type="project" value="TreeGrafter"/>
</dbReference>
<evidence type="ECO:0000256" key="3">
    <source>
        <dbReference type="ARBA" id="ARBA00004846"/>
    </source>
</evidence>
<dbReference type="InterPro" id="IPR055060">
    <property type="entry name" value="ACOX_C_alpha1"/>
</dbReference>
<keyword evidence="23" id="KW-1185">Reference proteome</keyword>
<feature type="active site" description="Proton acceptor" evidence="18">
    <location>
        <position position="337"/>
    </location>
</feature>
<evidence type="ECO:0000256" key="13">
    <source>
        <dbReference type="ARBA" id="ARBA00036893"/>
    </source>
</evidence>
<evidence type="ECO:0000256" key="10">
    <source>
        <dbReference type="ARBA" id="ARBA00023140"/>
    </source>
</evidence>
<dbReference type="Pfam" id="PF01756">
    <property type="entry name" value="ACOX"/>
    <property type="match status" value="1"/>
</dbReference>
<dbReference type="FunFam" id="2.40.110.10:FF:000005">
    <property type="entry name" value="Acyl-coenzyme A oxidase"/>
    <property type="match status" value="1"/>
</dbReference>
<evidence type="ECO:0000256" key="14">
    <source>
        <dbReference type="ARBA" id="ARBA00048405"/>
    </source>
</evidence>
<dbReference type="EMBL" id="QXTE01005609">
    <property type="protein sequence ID" value="TFJ95492.1"/>
    <property type="molecule type" value="Genomic_DNA"/>
</dbReference>
<dbReference type="InterPro" id="IPR036250">
    <property type="entry name" value="AcylCo_DH-like_C"/>
</dbReference>
<evidence type="ECO:0000313" key="22">
    <source>
        <dbReference type="EMBL" id="TFJ95492.1"/>
    </source>
</evidence>
<keyword evidence="8" id="KW-0560">Oxidoreductase</keyword>
<sequence>MFALGDLSLTIKGGVQHGLWGGAIVNLGTQWHHETFLPDIISCRLPGCFAMTEMGHGSDVMSVETTITYLPATSEFDVHSPTASATKAYIGNAAEHGRAAAVFGQLWVDGTCHGVHTIVVPIRDEAGQAMPGVTLGDHGHKGGLLGVDNGTISFDHVRVPRTHLLNRYGGINEDGVYSSPIANPNARFFTMVGTLVRGRICVAAGAVQATRKALTIATTYGLRRSQFRAPGLGEEILLLDYRAHQRKLLPNIARAYAYGFSINEIAQQLQRLHDVDVPEPRQARELETRAAGLKAVLSRWANDTIQVCREACGGAGYMSDAGITLLRQDTDVFATFEGDNAVLLQLVAKGMLQDYARTWGEMDTVDLARHMARMVGEGFMERTAARTVIDRLVQTAQRTPDAELLTDRGWQVSMFEARERHIVEALARRMRRAKGLGDQEAFDVVNACQPHMLKAGIVHTDRIILEAFIAGIDAVEDPAVKLLLGKLCDLFVLDNLLDDATWFLEHNRMPNSRVNQLRQAVNGLCAELRSHAQLLIDGFGIPRAWIHSTLMGED</sequence>
<dbReference type="OrthoDB" id="538336at2759"/>
<dbReference type="Gene3D" id="2.40.110.10">
    <property type="entry name" value="Butyryl-CoA Dehydrogenase, subunit A, domain 2"/>
    <property type="match status" value="1"/>
</dbReference>
<dbReference type="FunFam" id="1.20.140.10:FF:000010">
    <property type="entry name" value="Acyl-coenzyme A oxidase"/>
    <property type="match status" value="1"/>
</dbReference>
<dbReference type="GO" id="GO:0005777">
    <property type="term" value="C:peroxisome"/>
    <property type="evidence" value="ECO:0007669"/>
    <property type="project" value="UniProtKB-SubCell"/>
</dbReference>
<evidence type="ECO:0000256" key="4">
    <source>
        <dbReference type="ARBA" id="ARBA00006288"/>
    </source>
</evidence>
<keyword evidence="6 17" id="KW-0274">FAD</keyword>
<evidence type="ECO:0000256" key="18">
    <source>
        <dbReference type="PIRSR" id="PIRSR000168-1"/>
    </source>
</evidence>
<evidence type="ECO:0000256" key="5">
    <source>
        <dbReference type="ARBA" id="ARBA00022630"/>
    </source>
</evidence>
<evidence type="ECO:0000256" key="16">
    <source>
        <dbReference type="ARBA" id="ARBA00059159"/>
    </source>
</evidence>
<comment type="catalytic activity">
    <reaction evidence="14">
        <text>tetracosanoyl-CoA + O2 = (2E)-tetracosenoyl-CoA + H2O2</text>
        <dbReference type="Rhea" id="RHEA:40319"/>
        <dbReference type="ChEBI" id="CHEBI:15379"/>
        <dbReference type="ChEBI" id="CHEBI:16240"/>
        <dbReference type="ChEBI" id="CHEBI:65052"/>
        <dbReference type="ChEBI" id="CHEBI:74693"/>
    </reaction>
    <physiologicalReaction direction="left-to-right" evidence="14">
        <dbReference type="Rhea" id="RHEA:40320"/>
    </physiologicalReaction>
</comment>
<feature type="domain" description="Acyl-CoA oxidase C-alpha1" evidence="21">
    <location>
        <begin position="193"/>
        <end position="351"/>
    </location>
</feature>
<evidence type="ECO:0000256" key="12">
    <source>
        <dbReference type="ARBA" id="ARBA00036704"/>
    </source>
</evidence>
<comment type="catalytic activity">
    <reaction evidence="12">
        <text>hexadecanedioyl-CoA + O2 = (2E)-hexadecenedioyl-CoA + H2O2</text>
        <dbReference type="Rhea" id="RHEA:40275"/>
        <dbReference type="ChEBI" id="CHEBI:15379"/>
        <dbReference type="ChEBI" id="CHEBI:16240"/>
        <dbReference type="ChEBI" id="CHEBI:77075"/>
        <dbReference type="ChEBI" id="CHEBI:77085"/>
    </reaction>
    <physiologicalReaction direction="left-to-right" evidence="12">
        <dbReference type="Rhea" id="RHEA:40276"/>
    </physiologicalReaction>
</comment>
<comment type="function">
    <text evidence="16">Oxidizes the CoA-esters of 2-methyl-branched fatty acids.</text>
</comment>
<evidence type="ECO:0000256" key="15">
    <source>
        <dbReference type="ARBA" id="ARBA00053000"/>
    </source>
</evidence>
<comment type="catalytic activity">
    <reaction evidence="13">
        <text>hexadecanoyl-CoA + O2 = (2E)-hexadecenoyl-CoA + H2O2</text>
        <dbReference type="Rhea" id="RHEA:40167"/>
        <dbReference type="ChEBI" id="CHEBI:15379"/>
        <dbReference type="ChEBI" id="CHEBI:16240"/>
        <dbReference type="ChEBI" id="CHEBI:57379"/>
        <dbReference type="ChEBI" id="CHEBI:61526"/>
    </reaction>
    <physiologicalReaction direction="left-to-right" evidence="13">
        <dbReference type="Rhea" id="RHEA:40168"/>
    </physiologicalReaction>
</comment>
<keyword evidence="5 17" id="KW-0285">Flavoprotein</keyword>
<reference evidence="22 23" key="1">
    <citation type="submission" date="2019-04" db="EMBL/GenBank/DDBJ databases">
        <title>Draft genome of the big-headed turtle Platysternon megacephalum.</title>
        <authorList>
            <person name="Gong S."/>
        </authorList>
    </citation>
    <scope>NUCLEOTIDE SEQUENCE [LARGE SCALE GENOMIC DNA]</scope>
    <source>
        <strain evidence="22">DO16091913</strain>
        <tissue evidence="22">Muscle</tissue>
    </source>
</reference>
<dbReference type="PANTHER" id="PTHR10909:SF352">
    <property type="entry name" value="ACYL-COENZYME A OXIDASE-LIKE PROTEIN"/>
    <property type="match status" value="1"/>
</dbReference>
<comment type="subcellular location">
    <subcellularLocation>
        <location evidence="2">Peroxisome</location>
    </subcellularLocation>
</comment>
<keyword evidence="9" id="KW-0443">Lipid metabolism</keyword>
<evidence type="ECO:0000313" key="23">
    <source>
        <dbReference type="Proteomes" id="UP000297703"/>
    </source>
</evidence>
<evidence type="ECO:0000259" key="21">
    <source>
        <dbReference type="Pfam" id="PF22924"/>
    </source>
</evidence>
<comment type="pathway">
    <text evidence="3">Lipid metabolism; peroxisomal fatty acid beta-oxidation.</text>
</comment>
<dbReference type="SUPFAM" id="SSF56645">
    <property type="entry name" value="Acyl-CoA dehydrogenase NM domain-like"/>
    <property type="match status" value="1"/>
</dbReference>
<comment type="similarity">
    <text evidence="4 17">Belongs to the acyl-CoA oxidase family.</text>
</comment>
<keyword evidence="10" id="KW-0576">Peroxisome</keyword>
<dbReference type="InterPro" id="IPR009100">
    <property type="entry name" value="AcylCoA_DH/oxidase_NM_dom_sf"/>
</dbReference>
<evidence type="ECO:0000256" key="2">
    <source>
        <dbReference type="ARBA" id="ARBA00004275"/>
    </source>
</evidence>
<dbReference type="GO" id="GO:0003997">
    <property type="term" value="F:acyl-CoA oxidase activity"/>
    <property type="evidence" value="ECO:0007669"/>
    <property type="project" value="UniProtKB-EC"/>
</dbReference>
<dbReference type="PANTHER" id="PTHR10909">
    <property type="entry name" value="ELECTRON TRANSPORT OXIDOREDUCTASE"/>
    <property type="match status" value="1"/>
</dbReference>
<dbReference type="GO" id="GO:0071949">
    <property type="term" value="F:FAD binding"/>
    <property type="evidence" value="ECO:0007669"/>
    <property type="project" value="InterPro"/>
</dbReference>
<dbReference type="SUPFAM" id="SSF47203">
    <property type="entry name" value="Acyl-CoA dehydrogenase C-terminal domain-like"/>
    <property type="match status" value="2"/>
</dbReference>
<dbReference type="InterPro" id="IPR012258">
    <property type="entry name" value="Acyl-CoA_oxidase"/>
</dbReference>
<dbReference type="PIRSF" id="PIRSF000168">
    <property type="entry name" value="Acyl-CoA_oxidase"/>
    <property type="match status" value="1"/>
</dbReference>
<dbReference type="InterPro" id="IPR002655">
    <property type="entry name" value="Acyl-CoA_oxidase_C"/>
</dbReference>
<dbReference type="InterPro" id="IPR046373">
    <property type="entry name" value="Acyl-CoA_Oxase/DH_mid-dom_sf"/>
</dbReference>
<dbReference type="GO" id="GO:0033540">
    <property type="term" value="P:fatty acid beta-oxidation using acyl-CoA oxidase"/>
    <property type="evidence" value="ECO:0007669"/>
    <property type="project" value="TreeGrafter"/>
</dbReference>
<comment type="caution">
    <text evidence="22">The sequence shown here is derived from an EMBL/GenBank/DDBJ whole genome shotgun (WGS) entry which is preliminary data.</text>
</comment>
<dbReference type="GO" id="GO:0005504">
    <property type="term" value="F:fatty acid binding"/>
    <property type="evidence" value="ECO:0007669"/>
    <property type="project" value="TreeGrafter"/>
</dbReference>
<feature type="binding site" evidence="19">
    <location>
        <position position="91"/>
    </location>
    <ligand>
        <name>FAD</name>
        <dbReference type="ChEBI" id="CHEBI:57692"/>
    </ligand>
</feature>
<comment type="catalytic activity">
    <reaction evidence="11">
        <text>a 2,3-saturated acyl-CoA + O2 = a (2E)-enoyl-CoA + H2O2</text>
        <dbReference type="Rhea" id="RHEA:38959"/>
        <dbReference type="ChEBI" id="CHEBI:15379"/>
        <dbReference type="ChEBI" id="CHEBI:16240"/>
        <dbReference type="ChEBI" id="CHEBI:58856"/>
        <dbReference type="ChEBI" id="CHEBI:65111"/>
        <dbReference type="EC" id="1.3.3.6"/>
    </reaction>
    <physiologicalReaction direction="left-to-right" evidence="11">
        <dbReference type="Rhea" id="RHEA:38960"/>
    </physiologicalReaction>
</comment>
<gene>
    <name evidence="22" type="ORF">DR999_PMT22928</name>
</gene>
<keyword evidence="7" id="KW-0276">Fatty acid metabolism</keyword>
<comment type="cofactor">
    <cofactor evidence="1">
        <name>FAD</name>
        <dbReference type="ChEBI" id="CHEBI:57692"/>
    </cofactor>
</comment>
<evidence type="ECO:0000256" key="7">
    <source>
        <dbReference type="ARBA" id="ARBA00022832"/>
    </source>
</evidence>
<evidence type="ECO:0000259" key="20">
    <source>
        <dbReference type="Pfam" id="PF01756"/>
    </source>
</evidence>
<feature type="binding site" evidence="19">
    <location>
        <position position="52"/>
    </location>
    <ligand>
        <name>FAD</name>
        <dbReference type="ChEBI" id="CHEBI:57692"/>
    </ligand>
</feature>
<dbReference type="Pfam" id="PF22924">
    <property type="entry name" value="ACOX_C_alpha1"/>
    <property type="match status" value="1"/>
</dbReference>
<evidence type="ECO:0000256" key="6">
    <source>
        <dbReference type="ARBA" id="ARBA00022827"/>
    </source>
</evidence>
<organism evidence="22 23">
    <name type="scientific">Platysternon megacephalum</name>
    <name type="common">big-headed turtle</name>
    <dbReference type="NCBI Taxonomy" id="55544"/>
    <lineage>
        <taxon>Eukaryota</taxon>
        <taxon>Metazoa</taxon>
        <taxon>Chordata</taxon>
        <taxon>Craniata</taxon>
        <taxon>Vertebrata</taxon>
        <taxon>Euteleostomi</taxon>
        <taxon>Archelosauria</taxon>
        <taxon>Testudinata</taxon>
        <taxon>Testudines</taxon>
        <taxon>Cryptodira</taxon>
        <taxon>Durocryptodira</taxon>
        <taxon>Testudinoidea</taxon>
        <taxon>Platysternidae</taxon>
        <taxon>Platysternon</taxon>
    </lineage>
</organism>
<dbReference type="STRING" id="55544.A0A4D9DKF4"/>
<feature type="domain" description="Acyl-CoA oxidase C-terminal" evidence="20">
    <location>
        <begin position="412"/>
        <end position="550"/>
    </location>
</feature>
<evidence type="ECO:0000256" key="9">
    <source>
        <dbReference type="ARBA" id="ARBA00023098"/>
    </source>
</evidence>
<dbReference type="AlphaFoldDB" id="A0A4D9DKF4"/>
<evidence type="ECO:0000256" key="17">
    <source>
        <dbReference type="PIRNR" id="PIRNR000168"/>
    </source>
</evidence>
<evidence type="ECO:0000256" key="8">
    <source>
        <dbReference type="ARBA" id="ARBA00023002"/>
    </source>
</evidence>
<dbReference type="Proteomes" id="UP000297703">
    <property type="component" value="Unassembled WGS sequence"/>
</dbReference>
<dbReference type="FunFam" id="1.20.140.10:FF:000007">
    <property type="entry name" value="Acyl-coenzyme A oxidase"/>
    <property type="match status" value="1"/>
</dbReference>
<evidence type="ECO:0000256" key="19">
    <source>
        <dbReference type="PIRSR" id="PIRSR000168-2"/>
    </source>
</evidence>
<evidence type="ECO:0000256" key="11">
    <source>
        <dbReference type="ARBA" id="ARBA00036397"/>
    </source>
</evidence>
<protein>
    <recommendedName>
        <fullName evidence="17">Acyl-coenzyme A oxidase</fullName>
    </recommendedName>
</protein>